<reference evidence="7 8" key="1">
    <citation type="submission" date="2020-06" db="EMBL/GenBank/DDBJ databases">
        <title>Schlegella sp. ID0723 isolated from air conditioner.</title>
        <authorList>
            <person name="Kim D.Y."/>
            <person name="Kim D.-U."/>
        </authorList>
    </citation>
    <scope>NUCLEOTIDE SEQUENCE [LARGE SCALE GENOMIC DNA]</scope>
    <source>
        <strain evidence="7 8">ID0723</strain>
    </source>
</reference>
<dbReference type="InterPro" id="IPR002933">
    <property type="entry name" value="Peptidase_M20"/>
</dbReference>
<dbReference type="AlphaFoldDB" id="A0A7Y6NS79"/>
<dbReference type="PROSITE" id="PS00758">
    <property type="entry name" value="ARGE_DAPE_CPG2_1"/>
    <property type="match status" value="1"/>
</dbReference>
<keyword evidence="8" id="KW-1185">Reference proteome</keyword>
<evidence type="ECO:0000313" key="8">
    <source>
        <dbReference type="Proteomes" id="UP000529637"/>
    </source>
</evidence>
<dbReference type="PANTHER" id="PTHR45962:SF1">
    <property type="entry name" value="N-FATTY-ACYL-AMINO ACID SYNTHASE_HYDROLASE PM20D1"/>
    <property type="match status" value="1"/>
</dbReference>
<dbReference type="InterPro" id="IPR001261">
    <property type="entry name" value="ArgE/DapE_CS"/>
</dbReference>
<dbReference type="SUPFAM" id="SSF55031">
    <property type="entry name" value="Bacterial exopeptidase dimerisation domain"/>
    <property type="match status" value="1"/>
</dbReference>
<feature type="domain" description="Peptidase M20 dimerisation" evidence="6">
    <location>
        <begin position="236"/>
        <end position="385"/>
    </location>
</feature>
<keyword evidence="2" id="KW-0645">Protease</keyword>
<dbReference type="SUPFAM" id="SSF53187">
    <property type="entry name" value="Zn-dependent exopeptidases"/>
    <property type="match status" value="1"/>
</dbReference>
<dbReference type="EMBL" id="JABWMJ010000011">
    <property type="protein sequence ID" value="NUZ08227.1"/>
    <property type="molecule type" value="Genomic_DNA"/>
</dbReference>
<comment type="caution">
    <text evidence="7">The sequence shown here is derived from an EMBL/GenBank/DDBJ whole genome shotgun (WGS) entry which is preliminary data.</text>
</comment>
<sequence length="500" mass="53470">MRKFFWWLGAALLALLLAVGVRTLTMSSRQLTVPPVAPLAVDGAAAAARLAGAVRLQTISSPTDPTLNAAAFDALHRHLETSFPNAHAVLQREAVGHALVYTWPGSVAGAKPIALMAHQDVVPIAPGTERDWKEPPFAGVVKDGFIWGRGAWDDKGNLMAIMEAVDALARAGFKPPQTIYLVFGADEEVGGARGARAIAQMFKQRGVRFQLVLDEGLLITQGVLPGLKGPAAIVGVAEKGMLTLQLTATTAPGHSSMPPPGAGQSAIGMLAAALTRIENQPMPLAIRGLSRETFETLAPEMGGLSRVFLSNLWLFRPLVEMQLAKAASTNASLRTTTALTVFNAGNVENVLPGKATALVNFRVLPGDRIDDIVAHVTRAIDNPAIRVERYNVAAEASKVSPTDGPAWRLVNTTLRQLHPDVVVAPALMVAATDSRWFDDIADAVFRFSPVRATPEDLKRFHGTDERISVANYVELIQFFHQLITNTRDGAARTAQPGDTP</sequence>
<dbReference type="Proteomes" id="UP000529637">
    <property type="component" value="Unassembled WGS sequence"/>
</dbReference>
<dbReference type="InterPro" id="IPR036264">
    <property type="entry name" value="Bact_exopeptidase_dim_dom"/>
</dbReference>
<dbReference type="Gene3D" id="1.10.150.900">
    <property type="match status" value="1"/>
</dbReference>
<dbReference type="PANTHER" id="PTHR45962">
    <property type="entry name" value="N-FATTY-ACYL-AMINO ACID SYNTHASE/HYDROLASE PM20D1"/>
    <property type="match status" value="1"/>
</dbReference>
<accession>A0A7Y6NS79</accession>
<evidence type="ECO:0000259" key="6">
    <source>
        <dbReference type="Pfam" id="PF07687"/>
    </source>
</evidence>
<dbReference type="Gene3D" id="3.40.630.10">
    <property type="entry name" value="Zn peptidases"/>
    <property type="match status" value="1"/>
</dbReference>
<comment type="similarity">
    <text evidence="1">Belongs to the peptidase M20A family.</text>
</comment>
<keyword evidence="4" id="KW-0378">Hydrolase</keyword>
<dbReference type="GO" id="GO:0046872">
    <property type="term" value="F:metal ion binding"/>
    <property type="evidence" value="ECO:0007669"/>
    <property type="project" value="UniProtKB-KW"/>
</dbReference>
<evidence type="ECO:0000256" key="4">
    <source>
        <dbReference type="ARBA" id="ARBA00022801"/>
    </source>
</evidence>
<dbReference type="Pfam" id="PF01546">
    <property type="entry name" value="Peptidase_M20"/>
    <property type="match status" value="1"/>
</dbReference>
<evidence type="ECO:0000313" key="7">
    <source>
        <dbReference type="EMBL" id="NUZ08227.1"/>
    </source>
</evidence>
<dbReference type="InterPro" id="IPR011650">
    <property type="entry name" value="Peptidase_M20_dimer"/>
</dbReference>
<organism evidence="7 8">
    <name type="scientific">Piscinibacter koreensis</name>
    <dbReference type="NCBI Taxonomy" id="2742824"/>
    <lineage>
        <taxon>Bacteria</taxon>
        <taxon>Pseudomonadati</taxon>
        <taxon>Pseudomonadota</taxon>
        <taxon>Betaproteobacteria</taxon>
        <taxon>Burkholderiales</taxon>
        <taxon>Sphaerotilaceae</taxon>
        <taxon>Piscinibacter</taxon>
    </lineage>
</organism>
<dbReference type="RefSeq" id="WP_176071061.1">
    <property type="nucleotide sequence ID" value="NZ_JABWMJ010000011.1"/>
</dbReference>
<dbReference type="InterPro" id="IPR047177">
    <property type="entry name" value="Pept_M20A"/>
</dbReference>
<proteinExistence type="inferred from homology"/>
<protein>
    <submittedName>
        <fullName evidence="7">M20 family peptidase</fullName>
    </submittedName>
</protein>
<evidence type="ECO:0000256" key="1">
    <source>
        <dbReference type="ARBA" id="ARBA00006247"/>
    </source>
</evidence>
<dbReference type="NCBIfam" id="NF006113">
    <property type="entry name" value="PRK08262.1-4"/>
    <property type="match status" value="1"/>
</dbReference>
<evidence type="ECO:0000256" key="2">
    <source>
        <dbReference type="ARBA" id="ARBA00022670"/>
    </source>
</evidence>
<keyword evidence="5" id="KW-0862">Zinc</keyword>
<evidence type="ECO:0000256" key="5">
    <source>
        <dbReference type="ARBA" id="ARBA00022833"/>
    </source>
</evidence>
<name>A0A7Y6NS79_9BURK</name>
<dbReference type="GO" id="GO:0008233">
    <property type="term" value="F:peptidase activity"/>
    <property type="evidence" value="ECO:0007669"/>
    <property type="project" value="UniProtKB-KW"/>
</dbReference>
<evidence type="ECO:0000256" key="3">
    <source>
        <dbReference type="ARBA" id="ARBA00022723"/>
    </source>
</evidence>
<keyword evidence="3" id="KW-0479">Metal-binding</keyword>
<dbReference type="Pfam" id="PF07687">
    <property type="entry name" value="M20_dimer"/>
    <property type="match status" value="1"/>
</dbReference>
<dbReference type="GO" id="GO:0006508">
    <property type="term" value="P:proteolysis"/>
    <property type="evidence" value="ECO:0007669"/>
    <property type="project" value="UniProtKB-KW"/>
</dbReference>
<dbReference type="Gene3D" id="3.30.70.360">
    <property type="match status" value="1"/>
</dbReference>
<gene>
    <name evidence="7" type="ORF">HQN59_20920</name>
</gene>